<dbReference type="AlphaFoldDB" id="A0A0E9WNV3"/>
<organism evidence="1">
    <name type="scientific">Anguilla anguilla</name>
    <name type="common">European freshwater eel</name>
    <name type="synonym">Muraena anguilla</name>
    <dbReference type="NCBI Taxonomy" id="7936"/>
    <lineage>
        <taxon>Eukaryota</taxon>
        <taxon>Metazoa</taxon>
        <taxon>Chordata</taxon>
        <taxon>Craniata</taxon>
        <taxon>Vertebrata</taxon>
        <taxon>Euteleostomi</taxon>
        <taxon>Actinopterygii</taxon>
        <taxon>Neopterygii</taxon>
        <taxon>Teleostei</taxon>
        <taxon>Anguilliformes</taxon>
        <taxon>Anguillidae</taxon>
        <taxon>Anguilla</taxon>
    </lineage>
</organism>
<reference evidence="1" key="2">
    <citation type="journal article" date="2015" name="Fish Shellfish Immunol.">
        <title>Early steps in the European eel (Anguilla anguilla)-Vibrio vulnificus interaction in the gills: Role of the RtxA13 toxin.</title>
        <authorList>
            <person name="Callol A."/>
            <person name="Pajuelo D."/>
            <person name="Ebbesson L."/>
            <person name="Teles M."/>
            <person name="MacKenzie S."/>
            <person name="Amaro C."/>
        </authorList>
    </citation>
    <scope>NUCLEOTIDE SEQUENCE</scope>
</reference>
<name>A0A0E9WNV3_ANGAN</name>
<accession>A0A0E9WNV3</accession>
<sequence length="77" mass="8865">MYHFQRGKGEQRNQQGQATYLLNKTDSSLAFCPCWLFIICIFLSSKTCSGSPEIIFFLSKAFMVVEKSTNCVYEFTM</sequence>
<dbReference type="EMBL" id="GBXM01016535">
    <property type="protein sequence ID" value="JAH92042.1"/>
    <property type="molecule type" value="Transcribed_RNA"/>
</dbReference>
<reference evidence="1" key="1">
    <citation type="submission" date="2014-11" db="EMBL/GenBank/DDBJ databases">
        <authorList>
            <person name="Amaro Gonzalez C."/>
        </authorList>
    </citation>
    <scope>NUCLEOTIDE SEQUENCE</scope>
</reference>
<protein>
    <submittedName>
        <fullName evidence="1">Uncharacterized protein</fullName>
    </submittedName>
</protein>
<proteinExistence type="predicted"/>
<evidence type="ECO:0000313" key="1">
    <source>
        <dbReference type="EMBL" id="JAH92042.1"/>
    </source>
</evidence>